<organism evidence="7 8">
    <name type="scientific">Ciceribacter ferrooxidans</name>
    <dbReference type="NCBI Taxonomy" id="2509717"/>
    <lineage>
        <taxon>Bacteria</taxon>
        <taxon>Pseudomonadati</taxon>
        <taxon>Pseudomonadota</taxon>
        <taxon>Alphaproteobacteria</taxon>
        <taxon>Hyphomicrobiales</taxon>
        <taxon>Rhizobiaceae</taxon>
        <taxon>Ciceribacter</taxon>
    </lineage>
</organism>
<dbReference type="OrthoDB" id="9802127at2"/>
<keyword evidence="8" id="KW-1185">Reference proteome</keyword>
<evidence type="ECO:0000256" key="1">
    <source>
        <dbReference type="ARBA" id="ARBA00004418"/>
    </source>
</evidence>
<keyword evidence="5" id="KW-0574">Periplasm</keyword>
<dbReference type="PANTHER" id="PTHR30368:SF2">
    <property type="entry name" value="SULFATE-BINDING PROTEIN"/>
    <property type="match status" value="1"/>
</dbReference>
<feature type="chain" id="PRO_5020783182" evidence="6">
    <location>
        <begin position="21"/>
        <end position="266"/>
    </location>
</feature>
<dbReference type="InterPro" id="IPR005669">
    <property type="entry name" value="Thiosulph/SO4-bd"/>
</dbReference>
<dbReference type="Gene3D" id="3.40.190.10">
    <property type="entry name" value="Periplasmic binding protein-like II"/>
    <property type="match status" value="2"/>
</dbReference>
<dbReference type="GO" id="GO:1902358">
    <property type="term" value="P:sulfate transmembrane transport"/>
    <property type="evidence" value="ECO:0007669"/>
    <property type="project" value="InterPro"/>
</dbReference>
<evidence type="ECO:0000256" key="6">
    <source>
        <dbReference type="SAM" id="SignalP"/>
    </source>
</evidence>
<comment type="caution">
    <text evidence="7">The sequence shown here is derived from an EMBL/GenBank/DDBJ whole genome shotgun (WGS) entry which is preliminary data.</text>
</comment>
<evidence type="ECO:0000256" key="5">
    <source>
        <dbReference type="ARBA" id="ARBA00022764"/>
    </source>
</evidence>
<proteinExistence type="inferred from homology"/>
<dbReference type="GO" id="GO:0042597">
    <property type="term" value="C:periplasmic space"/>
    <property type="evidence" value="ECO:0007669"/>
    <property type="project" value="UniProtKB-SubCell"/>
</dbReference>
<comment type="similarity">
    <text evidence="2">Belongs to the prokaryotic sulfate-binding protein family.</text>
</comment>
<keyword evidence="4 6" id="KW-0732">Signal</keyword>
<gene>
    <name evidence="7" type="ORF">EUU22_16450</name>
</gene>
<dbReference type="AlphaFoldDB" id="A0A4Q2SYQ7"/>
<sequence>MRFMMVLSAALLGLAPAAFGEESKLYDPSIKHQPKDGVVRFYGAGGPHTAFQKVADAWKAKTGKTVEITAGPESTWSAKAQADADILWGTSEQSMTAFLETYKTFSSEQVEPIYVRPTIIAVKKGNPKGIHGFDDLLRDGIKIVVTEGAGIANTSGTGTWEDVAGRLGRLDDIRAFRRNIVDFSKGSGASLKAFQAKDADAWVTWPDWPVTHSDVLEQVDLAPERTIWRDVNVAQSPEADPETAEFLAFLVTPEAQALMATEGWVR</sequence>
<dbReference type="CDD" id="cd13519">
    <property type="entry name" value="PBP2_PEB3_AcfC"/>
    <property type="match status" value="1"/>
</dbReference>
<evidence type="ECO:0000313" key="8">
    <source>
        <dbReference type="Proteomes" id="UP000291088"/>
    </source>
</evidence>
<dbReference type="EMBL" id="SDVB01000253">
    <property type="protein sequence ID" value="RYC09690.1"/>
    <property type="molecule type" value="Genomic_DNA"/>
</dbReference>
<dbReference type="Proteomes" id="UP000291088">
    <property type="component" value="Unassembled WGS sequence"/>
</dbReference>
<feature type="signal peptide" evidence="6">
    <location>
        <begin position="1"/>
        <end position="20"/>
    </location>
</feature>
<keyword evidence="3" id="KW-0813">Transport</keyword>
<name>A0A4Q2SYQ7_9HYPH</name>
<comment type="subcellular location">
    <subcellularLocation>
        <location evidence="1">Periplasm</location>
    </subcellularLocation>
</comment>
<evidence type="ECO:0000256" key="3">
    <source>
        <dbReference type="ARBA" id="ARBA00022448"/>
    </source>
</evidence>
<dbReference type="GO" id="GO:0140104">
    <property type="term" value="F:molecular carrier activity"/>
    <property type="evidence" value="ECO:0007669"/>
    <property type="project" value="InterPro"/>
</dbReference>
<reference evidence="7 8" key="1">
    <citation type="submission" date="2019-01" db="EMBL/GenBank/DDBJ databases">
        <authorList>
            <person name="Deng T."/>
        </authorList>
    </citation>
    <scope>NUCLEOTIDE SEQUENCE [LARGE SCALE GENOMIC DNA]</scope>
    <source>
        <strain evidence="7 8">F8825</strain>
    </source>
</reference>
<evidence type="ECO:0000313" key="7">
    <source>
        <dbReference type="EMBL" id="RYC09690.1"/>
    </source>
</evidence>
<dbReference type="SUPFAM" id="SSF53850">
    <property type="entry name" value="Periplasmic binding protein-like II"/>
    <property type="match status" value="1"/>
</dbReference>
<accession>A0A4Q2SYQ7</accession>
<protein>
    <submittedName>
        <fullName evidence="7">Accessory colonization factor</fullName>
    </submittedName>
</protein>
<dbReference type="Pfam" id="PF13531">
    <property type="entry name" value="SBP_bac_11"/>
    <property type="match status" value="1"/>
</dbReference>
<dbReference type="PANTHER" id="PTHR30368">
    <property type="entry name" value="SULFATE-BINDING PROTEIN"/>
    <property type="match status" value="1"/>
</dbReference>
<evidence type="ECO:0000256" key="2">
    <source>
        <dbReference type="ARBA" id="ARBA00006099"/>
    </source>
</evidence>
<evidence type="ECO:0000256" key="4">
    <source>
        <dbReference type="ARBA" id="ARBA00022729"/>
    </source>
</evidence>